<dbReference type="OrthoDB" id="8782062at2"/>
<dbReference type="AlphaFoldDB" id="A0A1N7SQJ8"/>
<gene>
    <name evidence="3" type="ORF">BN2475_1700005</name>
</gene>
<proteinExistence type="predicted"/>
<dbReference type="CDD" id="cd00338">
    <property type="entry name" value="Ser_Recombinase"/>
    <property type="match status" value="1"/>
</dbReference>
<accession>A0A1N7SQJ8</accession>
<dbReference type="Pfam" id="PF00239">
    <property type="entry name" value="Resolvase"/>
    <property type="match status" value="1"/>
</dbReference>
<dbReference type="SMART" id="SM00857">
    <property type="entry name" value="Resolvase"/>
    <property type="match status" value="1"/>
</dbReference>
<dbReference type="Gene3D" id="3.40.50.1390">
    <property type="entry name" value="Resolvase, N-terminal catalytic domain"/>
    <property type="match status" value="1"/>
</dbReference>
<feature type="domain" description="Recombinase" evidence="2">
    <location>
        <begin position="171"/>
        <end position="315"/>
    </location>
</feature>
<dbReference type="InterPro" id="IPR036162">
    <property type="entry name" value="Resolvase-like_N_sf"/>
</dbReference>
<dbReference type="GO" id="GO:0000150">
    <property type="term" value="F:DNA strand exchange activity"/>
    <property type="evidence" value="ECO:0007669"/>
    <property type="project" value="InterPro"/>
</dbReference>
<dbReference type="PROSITE" id="PS51736">
    <property type="entry name" value="RECOMBINASES_3"/>
    <property type="match status" value="1"/>
</dbReference>
<dbReference type="GO" id="GO:0003677">
    <property type="term" value="F:DNA binding"/>
    <property type="evidence" value="ECO:0007669"/>
    <property type="project" value="InterPro"/>
</dbReference>
<dbReference type="Proteomes" id="UP000187012">
    <property type="component" value="Unassembled WGS sequence"/>
</dbReference>
<keyword evidence="4" id="KW-1185">Reference proteome</keyword>
<dbReference type="Pfam" id="PF07508">
    <property type="entry name" value="Recombinase"/>
    <property type="match status" value="1"/>
</dbReference>
<dbReference type="PROSITE" id="PS51737">
    <property type="entry name" value="RECOMBINASE_DNA_BIND"/>
    <property type="match status" value="1"/>
</dbReference>
<dbReference type="InterPro" id="IPR038109">
    <property type="entry name" value="DNA_bind_recomb_sf"/>
</dbReference>
<evidence type="ECO:0000259" key="2">
    <source>
        <dbReference type="PROSITE" id="PS51737"/>
    </source>
</evidence>
<dbReference type="PANTHER" id="PTHR30461:SF23">
    <property type="entry name" value="DNA RECOMBINASE-RELATED"/>
    <property type="match status" value="1"/>
</dbReference>
<reference evidence="3 4" key="1">
    <citation type="submission" date="2016-12" db="EMBL/GenBank/DDBJ databases">
        <authorList>
            <person name="Song W.-J."/>
            <person name="Kurnit D.M."/>
        </authorList>
    </citation>
    <scope>NUCLEOTIDE SEQUENCE [LARGE SCALE GENOMIC DNA]</scope>
    <source>
        <strain evidence="3 4">STM7296</strain>
    </source>
</reference>
<dbReference type="InterPro" id="IPR011109">
    <property type="entry name" value="DNA_bind_recombinase_dom"/>
</dbReference>
<evidence type="ECO:0000313" key="4">
    <source>
        <dbReference type="Proteomes" id="UP000187012"/>
    </source>
</evidence>
<dbReference type="Gene3D" id="3.90.1750.20">
    <property type="entry name" value="Putative Large Serine Recombinase, Chain B, Domain 2"/>
    <property type="match status" value="1"/>
</dbReference>
<dbReference type="RefSeq" id="WP_094783490.1">
    <property type="nucleotide sequence ID" value="NZ_CYGX02000170.1"/>
</dbReference>
<dbReference type="SUPFAM" id="SSF53041">
    <property type="entry name" value="Resolvase-like"/>
    <property type="match status" value="1"/>
</dbReference>
<dbReference type="STRING" id="1247936.BN2475_1700005"/>
<evidence type="ECO:0000259" key="1">
    <source>
        <dbReference type="PROSITE" id="PS51736"/>
    </source>
</evidence>
<dbReference type="InterPro" id="IPR050639">
    <property type="entry name" value="SSR_resolvase"/>
</dbReference>
<dbReference type="PANTHER" id="PTHR30461">
    <property type="entry name" value="DNA-INVERTASE FROM LAMBDOID PROPHAGE"/>
    <property type="match status" value="1"/>
</dbReference>
<dbReference type="InterPro" id="IPR006119">
    <property type="entry name" value="Resolv_N"/>
</dbReference>
<protein>
    <submittedName>
        <fullName evidence="3">Recombinase</fullName>
    </submittedName>
</protein>
<name>A0A1N7SQJ8_9BURK</name>
<organism evidence="3 4">
    <name type="scientific">Paraburkholderia ribeironis</name>
    <dbReference type="NCBI Taxonomy" id="1247936"/>
    <lineage>
        <taxon>Bacteria</taxon>
        <taxon>Pseudomonadati</taxon>
        <taxon>Pseudomonadota</taxon>
        <taxon>Betaproteobacteria</taxon>
        <taxon>Burkholderiales</taxon>
        <taxon>Burkholderiaceae</taxon>
        <taxon>Paraburkholderia</taxon>
    </lineage>
</organism>
<feature type="domain" description="Resolvase/invertase-type recombinase catalytic" evidence="1">
    <location>
        <begin position="15"/>
        <end position="164"/>
    </location>
</feature>
<dbReference type="EMBL" id="CYGX02000170">
    <property type="protein sequence ID" value="SIT49720.1"/>
    <property type="molecule type" value="Genomic_DNA"/>
</dbReference>
<evidence type="ECO:0000313" key="3">
    <source>
        <dbReference type="EMBL" id="SIT49720.1"/>
    </source>
</evidence>
<sequence>MNNDDRLPSLLLKRKAVVYVRQSTQTQVQMNLESKRRQYDLVQEARRRGFRDIEVIDDDLGRSASGTVARPGFERLVALLCAGEVGAVLCADASRLARNGRDWHHLLELCGLVEARVIDLDGVYDPCRANDRLLLGMKGSISEFELNVLRTRMHDAKRQKAHRGELRISVPIGYIWHREVGLGIDPNLQLQEVIRLIFVRFRELGSARQVLLSLRAQQVHFPRPSDGRTLTHFDWIPVRYRNVISVLKNPFYAGAYVYGKSGKQMAIVDGRARKSYKHPKPFEEWDVLLREHHEGYIDWAEFERNQKQLSANAYGKAGDVKSSRGGRALLAGLLACAHCGRRLSVAYTGRVPQAVYRCDRFDIPPRCMSFGGSRIDAAIGNELLRVVEPLAIEAAQQSEHLQMDTLNEQRRIVELELQQAQYEATLAERRYAACDPDNRLIAAQLEKNWEAALRRVQACQARLETAEAPMAPAACPDFSKLAENLQAAWNAPGVTMRMRQQLVRALIVDIVADVDDDAREVMLTIHWQGGQHSQLRIRKPRTGEHGCSTSDEALAVVRRMASRWSDQDIAASLNRMGLRTGQGKTWTAHRVSSIRRVQDIHAYKSAEKDGEWLTMSDAAKLLGVTHYMIRRLINDRILPAEQVVPDAPWQIRASDLRSDVVTAALSRKHRPCRDDAEGQIPMFTEVSQGGAQ</sequence>